<dbReference type="AlphaFoldDB" id="A0A4Y8Q6V4"/>
<comment type="caution">
    <text evidence="4">The sequence shown here is derived from an EMBL/GenBank/DDBJ whole genome shotgun (WGS) entry which is preliminary data.</text>
</comment>
<dbReference type="RefSeq" id="WP_134750488.1">
    <property type="nucleotide sequence ID" value="NZ_MYFO02000001.1"/>
</dbReference>
<keyword evidence="3" id="KW-1133">Transmembrane helix</keyword>
<sequence length="174" mass="19242">MRISNQKGFTLIELLAAISLMAIVMGLIFTILQSTSRSFSTISTRESSQERARQIAEQITTEVRRAPHIVSQTVNNGTMLNLAESSGDYMRLRFDAANHTLSKELRRGATAAVVTPMATNVSNVTVDLANSYSVTVNSVPFTTYSKITLNIVFTLPRNQTSTYSTVIYVPTWNQ</sequence>
<evidence type="ECO:0000256" key="3">
    <source>
        <dbReference type="SAM" id="Phobius"/>
    </source>
</evidence>
<evidence type="ECO:0000313" key="5">
    <source>
        <dbReference type="Proteomes" id="UP000298246"/>
    </source>
</evidence>
<comment type="subcellular location">
    <subcellularLocation>
        <location evidence="1">Cell surface</location>
    </subcellularLocation>
</comment>
<gene>
    <name evidence="4" type="ORF">B5M42_05265</name>
</gene>
<feature type="transmembrane region" description="Helical" evidence="3">
    <location>
        <begin position="12"/>
        <end position="32"/>
    </location>
</feature>
<evidence type="ECO:0000256" key="2">
    <source>
        <dbReference type="ARBA" id="ARBA00023287"/>
    </source>
</evidence>
<dbReference type="OrthoDB" id="2969353at2"/>
<dbReference type="GO" id="GO:0009986">
    <property type="term" value="C:cell surface"/>
    <property type="evidence" value="ECO:0007669"/>
    <property type="project" value="UniProtKB-SubCell"/>
</dbReference>
<dbReference type="NCBIfam" id="TIGR02532">
    <property type="entry name" value="IV_pilin_GFxxxE"/>
    <property type="match status" value="1"/>
</dbReference>
<evidence type="ECO:0008006" key="6">
    <source>
        <dbReference type="Google" id="ProtNLM"/>
    </source>
</evidence>
<keyword evidence="5" id="KW-1185">Reference proteome</keyword>
<keyword evidence="3" id="KW-0472">Membrane</keyword>
<name>A0A4Y8Q6V4_9BACL</name>
<evidence type="ECO:0000256" key="1">
    <source>
        <dbReference type="ARBA" id="ARBA00004241"/>
    </source>
</evidence>
<proteinExistence type="predicted"/>
<protein>
    <recommendedName>
        <fullName evidence="6">Prepilin-type N-terminal cleavage/methylation domain-containing protein</fullName>
    </recommendedName>
</protein>
<dbReference type="EMBL" id="MYFO01000005">
    <property type="protein sequence ID" value="TFE90079.1"/>
    <property type="molecule type" value="Genomic_DNA"/>
</dbReference>
<accession>A0A4Y8Q6V4</accession>
<reference evidence="4 5" key="1">
    <citation type="submission" date="2017-03" db="EMBL/GenBank/DDBJ databases">
        <title>Isolation of Levoglucosan Utilizing Bacteria.</title>
        <authorList>
            <person name="Arya A.S."/>
        </authorList>
    </citation>
    <scope>NUCLEOTIDE SEQUENCE [LARGE SCALE GENOMIC DNA]</scope>
    <source>
        <strain evidence="4 5">MEC069</strain>
    </source>
</reference>
<keyword evidence="2" id="KW-0178">Competence</keyword>
<dbReference type="GO" id="GO:0030420">
    <property type="term" value="P:establishment of competence for transformation"/>
    <property type="evidence" value="ECO:0007669"/>
    <property type="project" value="UniProtKB-KW"/>
</dbReference>
<dbReference type="Pfam" id="PF07963">
    <property type="entry name" value="N_methyl"/>
    <property type="match status" value="1"/>
</dbReference>
<organism evidence="4 5">
    <name type="scientific">Paenibacillus athensensis</name>
    <dbReference type="NCBI Taxonomy" id="1967502"/>
    <lineage>
        <taxon>Bacteria</taxon>
        <taxon>Bacillati</taxon>
        <taxon>Bacillota</taxon>
        <taxon>Bacilli</taxon>
        <taxon>Bacillales</taxon>
        <taxon>Paenibacillaceae</taxon>
        <taxon>Paenibacillus</taxon>
    </lineage>
</organism>
<evidence type="ECO:0000313" key="4">
    <source>
        <dbReference type="EMBL" id="TFE90079.1"/>
    </source>
</evidence>
<keyword evidence="3" id="KW-0812">Transmembrane</keyword>
<dbReference type="InterPro" id="IPR012902">
    <property type="entry name" value="N_methyl_site"/>
</dbReference>
<dbReference type="PROSITE" id="PS00409">
    <property type="entry name" value="PROKAR_NTER_METHYL"/>
    <property type="match status" value="1"/>
</dbReference>
<dbReference type="Proteomes" id="UP000298246">
    <property type="component" value="Unassembled WGS sequence"/>
</dbReference>